<evidence type="ECO:0000259" key="1">
    <source>
        <dbReference type="Pfam" id="PF01814"/>
    </source>
</evidence>
<protein>
    <submittedName>
        <fullName evidence="2">Iron-sulfur cluster repair protein YtfE (RIC family)</fullName>
    </submittedName>
</protein>
<feature type="domain" description="Hemerythrin-like" evidence="1">
    <location>
        <begin position="40"/>
        <end position="182"/>
    </location>
</feature>
<evidence type="ECO:0000313" key="2">
    <source>
        <dbReference type="EMBL" id="NIJ23706.1"/>
    </source>
</evidence>
<dbReference type="Pfam" id="PF01814">
    <property type="entry name" value="Hemerythrin"/>
    <property type="match status" value="1"/>
</dbReference>
<evidence type="ECO:0000313" key="3">
    <source>
        <dbReference type="Proteomes" id="UP000788153"/>
    </source>
</evidence>
<dbReference type="EMBL" id="JAASQP010000001">
    <property type="protein sequence ID" value="NIJ23706.1"/>
    <property type="molecule type" value="Genomic_DNA"/>
</dbReference>
<comment type="caution">
    <text evidence="2">The sequence shown here is derived from an EMBL/GenBank/DDBJ whole genome shotgun (WGS) entry which is preliminary data.</text>
</comment>
<name>A0ABX0U1X8_9SPHN</name>
<dbReference type="Gene3D" id="1.20.120.520">
    <property type="entry name" value="nmb1532 protein domain like"/>
    <property type="match status" value="1"/>
</dbReference>
<dbReference type="Proteomes" id="UP000788153">
    <property type="component" value="Unassembled WGS sequence"/>
</dbReference>
<dbReference type="InterPro" id="IPR012312">
    <property type="entry name" value="Hemerythrin-like"/>
</dbReference>
<sequence length="192" mass="21020">MPPPDLLLPARAGLPDSIAYLRARYPQSGWRSHARFGQLADFWLHVHAALRAEAAALGELNARARGDGLDPAALPAHFVPPFNAFLGHLDAHHRIEDAAYFPKFRALDPRMAAAFDLLENDHHRIDAALHAALETARAMVDSARGPTAAARSAIDRHADAFTDLTTLLDRHLADEEEIVIPAMLEHGERSVS</sequence>
<accession>A0ABX0U1X8</accession>
<proteinExistence type="predicted"/>
<gene>
    <name evidence="2" type="ORF">FHT01_001248</name>
</gene>
<keyword evidence="3" id="KW-1185">Reference proteome</keyword>
<dbReference type="RefSeq" id="WP_208402847.1">
    <property type="nucleotide sequence ID" value="NZ_JAASQP010000001.1"/>
</dbReference>
<reference evidence="2 3" key="1">
    <citation type="submission" date="2020-03" db="EMBL/GenBank/DDBJ databases">
        <title>Genomic Encyclopedia of Type Strains, Phase IV (KMG-IV): sequencing the most valuable type-strain genomes for metagenomic binning, comparative biology and taxonomic classification.</title>
        <authorList>
            <person name="Goeker M."/>
        </authorList>
    </citation>
    <scope>NUCLEOTIDE SEQUENCE [LARGE SCALE GENOMIC DNA]</scope>
    <source>
        <strain evidence="2 3">DSM 22753</strain>
    </source>
</reference>
<organism evidence="2 3">
    <name type="scientific">Sphingomonas japonica</name>
    <dbReference type="NCBI Taxonomy" id="511662"/>
    <lineage>
        <taxon>Bacteria</taxon>
        <taxon>Pseudomonadati</taxon>
        <taxon>Pseudomonadota</taxon>
        <taxon>Alphaproteobacteria</taxon>
        <taxon>Sphingomonadales</taxon>
        <taxon>Sphingomonadaceae</taxon>
        <taxon>Sphingomonas</taxon>
    </lineage>
</organism>